<gene>
    <name evidence="6" type="ORF">ABB05_02540</name>
</gene>
<evidence type="ECO:0000259" key="5">
    <source>
        <dbReference type="Pfam" id="PF04167"/>
    </source>
</evidence>
<dbReference type="EC" id="3.6.1.15" evidence="4"/>
<feature type="binding site" evidence="4">
    <location>
        <position position="123"/>
    </location>
    <ligand>
        <name>Mg(2+)</name>
        <dbReference type="ChEBI" id="CHEBI:18420"/>
        <label>2</label>
    </ligand>
</feature>
<dbReference type="Pfam" id="PF04167">
    <property type="entry name" value="DUF402"/>
    <property type="match status" value="1"/>
</dbReference>
<feature type="binding site" evidence="4">
    <location>
        <position position="87"/>
    </location>
    <ligand>
        <name>Mg(2+)</name>
        <dbReference type="ChEBI" id="CHEBI:18420"/>
        <label>1</label>
    </ligand>
</feature>
<evidence type="ECO:0000313" key="7">
    <source>
        <dbReference type="Proteomes" id="UP000077881"/>
    </source>
</evidence>
<comment type="catalytic activity">
    <reaction evidence="4">
        <text>a ribonucleoside 5'-triphosphate + H2O = a ribonucleoside 5'-diphosphate + phosphate + H(+)</text>
        <dbReference type="Rhea" id="RHEA:23680"/>
        <dbReference type="ChEBI" id="CHEBI:15377"/>
        <dbReference type="ChEBI" id="CHEBI:15378"/>
        <dbReference type="ChEBI" id="CHEBI:43474"/>
        <dbReference type="ChEBI" id="CHEBI:57930"/>
        <dbReference type="ChEBI" id="CHEBI:61557"/>
        <dbReference type="EC" id="3.6.1.15"/>
    </reaction>
</comment>
<name>A0A178A5U5_9BACI</name>
<dbReference type="OrthoDB" id="1645325at2"/>
<dbReference type="InterPro" id="IPR007295">
    <property type="entry name" value="DUF402"/>
</dbReference>
<dbReference type="RefSeq" id="WP_057989188.1">
    <property type="nucleotide sequence ID" value="NZ_JAGGKH010000018.1"/>
</dbReference>
<comment type="caution">
    <text evidence="6">The sequence shown here is derived from an EMBL/GenBank/DDBJ whole genome shotgun (WGS) entry which is preliminary data.</text>
</comment>
<dbReference type="EC" id="3.6.1.6" evidence="4"/>
<organism evidence="6 7">
    <name type="scientific">Lederbergia galactosidilytica</name>
    <dbReference type="NCBI Taxonomy" id="217031"/>
    <lineage>
        <taxon>Bacteria</taxon>
        <taxon>Bacillati</taxon>
        <taxon>Bacillota</taxon>
        <taxon>Bacilli</taxon>
        <taxon>Bacillales</taxon>
        <taxon>Bacillaceae</taxon>
        <taxon>Lederbergia</taxon>
    </lineage>
</organism>
<evidence type="ECO:0000313" key="6">
    <source>
        <dbReference type="EMBL" id="OAK75414.1"/>
    </source>
</evidence>
<accession>A0A178A5U5</accession>
<evidence type="ECO:0000256" key="3">
    <source>
        <dbReference type="ARBA" id="ARBA00022842"/>
    </source>
</evidence>
<feature type="binding site" evidence="4">
    <location>
        <position position="107"/>
    </location>
    <ligand>
        <name>Mg(2+)</name>
        <dbReference type="ChEBI" id="CHEBI:18420"/>
        <label>2</label>
    </ligand>
</feature>
<feature type="active site" description="Proton donor" evidence="4">
    <location>
        <position position="23"/>
    </location>
</feature>
<dbReference type="InterPro" id="IPR050212">
    <property type="entry name" value="Ntdp-like"/>
</dbReference>
<evidence type="ECO:0000256" key="4">
    <source>
        <dbReference type="HAMAP-Rule" id="MF_01568"/>
    </source>
</evidence>
<keyword evidence="1 4" id="KW-0479">Metal-binding</keyword>
<comment type="function">
    <text evidence="4">Has nucleoside phosphatase activity towards nucleoside triphosphates and nucleoside diphosphates.</text>
</comment>
<dbReference type="GO" id="GO:0017110">
    <property type="term" value="F:nucleoside diphosphate phosphatase activity"/>
    <property type="evidence" value="ECO:0007669"/>
    <property type="project" value="UniProtKB-UniRule"/>
</dbReference>
<dbReference type="InterPro" id="IPR035930">
    <property type="entry name" value="FomD-like_sf"/>
</dbReference>
<comment type="cofactor">
    <cofactor evidence="4">
        <name>Mg(2+)</name>
        <dbReference type="ChEBI" id="CHEBI:18420"/>
    </cofactor>
</comment>
<feature type="binding site" evidence="4">
    <location>
        <position position="103"/>
    </location>
    <ligand>
        <name>Mg(2+)</name>
        <dbReference type="ChEBI" id="CHEBI:18420"/>
        <label>1</label>
    </ligand>
</feature>
<dbReference type="PIRSF" id="PIRSF028345">
    <property type="entry name" value="UCP028345"/>
    <property type="match status" value="1"/>
</dbReference>
<dbReference type="EMBL" id="LDJR01000012">
    <property type="protein sequence ID" value="OAK75414.1"/>
    <property type="molecule type" value="Genomic_DNA"/>
</dbReference>
<dbReference type="NCBIfam" id="NF010183">
    <property type="entry name" value="PRK13662.1"/>
    <property type="match status" value="1"/>
</dbReference>
<evidence type="ECO:0000256" key="1">
    <source>
        <dbReference type="ARBA" id="ARBA00022723"/>
    </source>
</evidence>
<evidence type="ECO:0000256" key="2">
    <source>
        <dbReference type="ARBA" id="ARBA00022801"/>
    </source>
</evidence>
<dbReference type="GO" id="GO:0017111">
    <property type="term" value="F:ribonucleoside triphosphate phosphatase activity"/>
    <property type="evidence" value="ECO:0007669"/>
    <property type="project" value="UniProtKB-UniRule"/>
</dbReference>
<comment type="similarity">
    <text evidence="4">Belongs to the Ntdp family.</text>
</comment>
<keyword evidence="7" id="KW-1185">Reference proteome</keyword>
<dbReference type="STRING" id="217031.ABB05_02540"/>
<dbReference type="AlphaFoldDB" id="A0A178A5U5"/>
<dbReference type="Gene3D" id="2.40.380.10">
    <property type="entry name" value="FomD-like"/>
    <property type="match status" value="1"/>
</dbReference>
<sequence length="176" mass="21024">MQIPVEGENIQIHSYKHDGHLHRVWEETKVLKANSHLLIGGNDHTLVTESDGRTWITREPAITYFHTDLWFNIIGMIRDDGIYYYCNLGSPFVVDVEALKYIDYDLDIKVFPDMTYSLLDEDEYEYNRLHMGYPEEIDHILKRNVQKLISWIRQRKGPFAADFIDIWYDRYLSYRS</sequence>
<feature type="domain" description="DUF402" evidence="5">
    <location>
        <begin position="18"/>
        <end position="156"/>
    </location>
</feature>
<dbReference type="PATRIC" id="fig|217031.6.peg.553"/>
<dbReference type="PANTHER" id="PTHR39159">
    <property type="match status" value="1"/>
</dbReference>
<feature type="binding site" evidence="4">
    <location>
        <position position="107"/>
    </location>
    <ligand>
        <name>Mg(2+)</name>
        <dbReference type="ChEBI" id="CHEBI:18420"/>
        <label>1</label>
    </ligand>
</feature>
<keyword evidence="3 4" id="KW-0460">Magnesium</keyword>
<dbReference type="HAMAP" id="MF_01568">
    <property type="entry name" value="Ntdp"/>
    <property type="match status" value="1"/>
</dbReference>
<dbReference type="PANTHER" id="PTHR39159:SF1">
    <property type="entry name" value="UPF0374 PROTEIN YGAC"/>
    <property type="match status" value="1"/>
</dbReference>
<dbReference type="SUPFAM" id="SSF159234">
    <property type="entry name" value="FomD-like"/>
    <property type="match status" value="1"/>
</dbReference>
<protein>
    <recommendedName>
        <fullName evidence="4">Nucleoside triphosphate/diphosphate phosphatase</fullName>
        <ecNumber evidence="4">3.6.1.15</ecNumber>
        <ecNumber evidence="4">3.6.1.6</ecNumber>
    </recommendedName>
</protein>
<dbReference type="Proteomes" id="UP000077881">
    <property type="component" value="Unassembled WGS sequence"/>
</dbReference>
<dbReference type="GO" id="GO:0000287">
    <property type="term" value="F:magnesium ion binding"/>
    <property type="evidence" value="ECO:0007669"/>
    <property type="project" value="UniProtKB-UniRule"/>
</dbReference>
<feature type="binding site" evidence="4">
    <location>
        <position position="105"/>
    </location>
    <ligand>
        <name>Mg(2+)</name>
        <dbReference type="ChEBI" id="CHEBI:18420"/>
        <label>2</label>
    </ligand>
</feature>
<comment type="catalytic activity">
    <reaction evidence="4">
        <text>a ribonucleoside 5'-diphosphate + H2O = a ribonucleoside 5'-phosphate + phosphate + H(+)</text>
        <dbReference type="Rhea" id="RHEA:36799"/>
        <dbReference type="ChEBI" id="CHEBI:15377"/>
        <dbReference type="ChEBI" id="CHEBI:15378"/>
        <dbReference type="ChEBI" id="CHEBI:43474"/>
        <dbReference type="ChEBI" id="CHEBI:57930"/>
        <dbReference type="ChEBI" id="CHEBI:58043"/>
        <dbReference type="EC" id="3.6.1.6"/>
    </reaction>
</comment>
<reference evidence="6 7" key="1">
    <citation type="submission" date="2015-05" db="EMBL/GenBank/DDBJ databases">
        <title>Comparison of genome.</title>
        <authorList>
            <person name="Zheng Z."/>
            <person name="Sun M."/>
        </authorList>
    </citation>
    <scope>NUCLEOTIDE SEQUENCE [LARGE SCALE GENOMIC DNA]</scope>
    <source>
        <strain evidence="6 7">G25-74</strain>
    </source>
</reference>
<proteinExistence type="inferred from homology"/>
<keyword evidence="2 4" id="KW-0378">Hydrolase</keyword>
<dbReference type="InterPro" id="IPR016882">
    <property type="entry name" value="SA1684"/>
</dbReference>
<feature type="binding site" evidence="4">
    <location>
        <position position="120"/>
    </location>
    <ligand>
        <name>Mg(2+)</name>
        <dbReference type="ChEBI" id="CHEBI:18420"/>
        <label>2</label>
    </ligand>
</feature>